<evidence type="ECO:0000313" key="10">
    <source>
        <dbReference type="Proteomes" id="UP000626844"/>
    </source>
</evidence>
<comment type="subcellular location">
    <subcellularLocation>
        <location evidence="1">Cell membrane</location>
        <topology evidence="1">Multi-pass membrane protein</topology>
    </subcellularLocation>
</comment>
<evidence type="ECO:0000256" key="5">
    <source>
        <dbReference type="ARBA" id="ARBA00022989"/>
    </source>
</evidence>
<dbReference type="EMBL" id="JACXAI010000015">
    <property type="protein sequence ID" value="MBD1381028.1"/>
    <property type="molecule type" value="Genomic_DNA"/>
</dbReference>
<evidence type="ECO:0000256" key="2">
    <source>
        <dbReference type="ARBA" id="ARBA00006448"/>
    </source>
</evidence>
<dbReference type="AlphaFoldDB" id="A0A926NI87"/>
<comment type="caution">
    <text evidence="9">The sequence shown here is derived from an EMBL/GenBank/DDBJ whole genome shotgun (WGS) entry which is preliminary data.</text>
</comment>
<feature type="transmembrane region" description="Helical" evidence="7">
    <location>
        <begin position="57"/>
        <end position="76"/>
    </location>
</feature>
<evidence type="ECO:0000256" key="4">
    <source>
        <dbReference type="ARBA" id="ARBA00022692"/>
    </source>
</evidence>
<name>A0A926NI87_9BACI</name>
<dbReference type="GO" id="GO:0005886">
    <property type="term" value="C:plasma membrane"/>
    <property type="evidence" value="ECO:0007669"/>
    <property type="project" value="UniProtKB-SubCell"/>
</dbReference>
<keyword evidence="5 7" id="KW-1133">Transmembrane helix</keyword>
<proteinExistence type="inferred from homology"/>
<evidence type="ECO:0000256" key="3">
    <source>
        <dbReference type="ARBA" id="ARBA00022475"/>
    </source>
</evidence>
<dbReference type="InterPro" id="IPR023090">
    <property type="entry name" value="UPF0702_alpha/beta_dom_sf"/>
</dbReference>
<evidence type="ECO:0000256" key="1">
    <source>
        <dbReference type="ARBA" id="ARBA00004651"/>
    </source>
</evidence>
<dbReference type="PANTHER" id="PTHR34582">
    <property type="entry name" value="UPF0702 TRANSMEMBRANE PROTEIN YCAP"/>
    <property type="match status" value="1"/>
</dbReference>
<dbReference type="PANTHER" id="PTHR34582:SF5">
    <property type="entry name" value="UPF0702 TRANSMEMBRANE PROTEIN YETF"/>
    <property type="match status" value="1"/>
</dbReference>
<evidence type="ECO:0000313" key="9">
    <source>
        <dbReference type="EMBL" id="MBD1381028.1"/>
    </source>
</evidence>
<evidence type="ECO:0000256" key="6">
    <source>
        <dbReference type="ARBA" id="ARBA00023136"/>
    </source>
</evidence>
<sequence>MLFFIGTLIFLLLLTIIVIRFMGKSALAQFTPHDLAALFFIITLAIKPIQVKGVSQAVIGIVIVIVVHIVLTKLSLYRLLNRYVIGEPTILIKHGKLIKKNLESSRLSLRELVSSIRNKGYPDIADIQYAILEPNGEISVLPKEDTLPVTPKLLDHQVTYQGLPLAVVIEGNIQFHNLKLINKDEKWLRKELEAAGYSKLNTIFYASVRDTNHSLKVDDGKGNLGSI</sequence>
<feature type="transmembrane region" description="Helical" evidence="7">
    <location>
        <begin position="6"/>
        <end position="23"/>
    </location>
</feature>
<keyword evidence="3" id="KW-1003">Cell membrane</keyword>
<feature type="domain" description="YetF C-terminal" evidence="8">
    <location>
        <begin position="78"/>
        <end position="208"/>
    </location>
</feature>
<keyword evidence="6 7" id="KW-0472">Membrane</keyword>
<keyword evidence="4 7" id="KW-0812">Transmembrane</keyword>
<dbReference type="InterPro" id="IPR007353">
    <property type="entry name" value="DUF421"/>
</dbReference>
<keyword evidence="10" id="KW-1185">Reference proteome</keyword>
<gene>
    <name evidence="9" type="ORF">IC621_12370</name>
</gene>
<evidence type="ECO:0000259" key="8">
    <source>
        <dbReference type="Pfam" id="PF04239"/>
    </source>
</evidence>
<dbReference type="Gene3D" id="3.30.240.20">
    <property type="entry name" value="bsu07140 like domains"/>
    <property type="match status" value="2"/>
</dbReference>
<dbReference type="RefSeq" id="WP_191158629.1">
    <property type="nucleotide sequence ID" value="NZ_JACXAI010000015.1"/>
</dbReference>
<accession>A0A926NI87</accession>
<dbReference type="Proteomes" id="UP000626844">
    <property type="component" value="Unassembled WGS sequence"/>
</dbReference>
<dbReference type="Pfam" id="PF04239">
    <property type="entry name" value="DUF421"/>
    <property type="match status" value="1"/>
</dbReference>
<protein>
    <submittedName>
        <fullName evidence="9">DUF421 domain-containing protein</fullName>
    </submittedName>
</protein>
<feature type="transmembrane region" description="Helical" evidence="7">
    <location>
        <begin position="35"/>
        <end position="51"/>
    </location>
</feature>
<organism evidence="9 10">
    <name type="scientific">Metabacillus arenae</name>
    <dbReference type="NCBI Taxonomy" id="2771434"/>
    <lineage>
        <taxon>Bacteria</taxon>
        <taxon>Bacillati</taxon>
        <taxon>Bacillota</taxon>
        <taxon>Bacilli</taxon>
        <taxon>Bacillales</taxon>
        <taxon>Bacillaceae</taxon>
        <taxon>Metabacillus</taxon>
    </lineage>
</organism>
<reference evidence="9" key="1">
    <citation type="submission" date="2020-09" db="EMBL/GenBank/DDBJ databases">
        <title>A novel bacterium of genus Bacillus, isolated from South China Sea.</title>
        <authorList>
            <person name="Huang H."/>
            <person name="Mo K."/>
            <person name="Hu Y."/>
        </authorList>
    </citation>
    <scope>NUCLEOTIDE SEQUENCE</scope>
    <source>
        <strain evidence="9">IB182487</strain>
    </source>
</reference>
<evidence type="ECO:0000256" key="7">
    <source>
        <dbReference type="SAM" id="Phobius"/>
    </source>
</evidence>
<comment type="similarity">
    <text evidence="2">Belongs to the UPF0702 family.</text>
</comment>